<accession>C2MC68</accession>
<feature type="transmembrane region" description="Helical" evidence="8">
    <location>
        <begin position="89"/>
        <end position="107"/>
    </location>
</feature>
<keyword evidence="5 8" id="KW-0812">Transmembrane</keyword>
<dbReference type="Pfam" id="PF01040">
    <property type="entry name" value="UbiA"/>
    <property type="match status" value="1"/>
</dbReference>
<evidence type="ECO:0000313" key="10">
    <source>
        <dbReference type="EMBL" id="EEK16687.1"/>
    </source>
</evidence>
<dbReference type="EMBL" id="ACLR01000170">
    <property type="protein sequence ID" value="EEK16687.1"/>
    <property type="molecule type" value="Genomic_DNA"/>
</dbReference>
<dbReference type="InterPro" id="IPR044878">
    <property type="entry name" value="UbiA_sf"/>
</dbReference>
<dbReference type="EC" id="2.5.1.74" evidence="8 9"/>
<keyword evidence="11" id="KW-1185">Reference proteome</keyword>
<dbReference type="Proteomes" id="UP000003303">
    <property type="component" value="Unassembled WGS sequence"/>
</dbReference>
<evidence type="ECO:0000256" key="8">
    <source>
        <dbReference type="HAMAP-Rule" id="MF_01937"/>
    </source>
</evidence>
<evidence type="ECO:0000256" key="2">
    <source>
        <dbReference type="ARBA" id="ARBA00022428"/>
    </source>
</evidence>
<dbReference type="CDD" id="cd13962">
    <property type="entry name" value="PT_UbiA_UBIAD1"/>
    <property type="match status" value="1"/>
</dbReference>
<feature type="transmembrane region" description="Helical" evidence="8">
    <location>
        <begin position="212"/>
        <end position="230"/>
    </location>
</feature>
<dbReference type="InterPro" id="IPR026046">
    <property type="entry name" value="UBIAD1"/>
</dbReference>
<protein>
    <recommendedName>
        <fullName evidence="8 9">1,4-dihydroxy-2-naphthoate octaprenyltransferase</fullName>
        <shortName evidence="8">DHNA-octaprenyltransferase</shortName>
        <ecNumber evidence="8 9">2.5.1.74</ecNumber>
    </recommendedName>
</protein>
<keyword evidence="2 8" id="KW-0474">Menaquinone biosynthesis</keyword>
<dbReference type="STRING" id="596327.PORUE0001_0845"/>
<evidence type="ECO:0000256" key="4">
    <source>
        <dbReference type="ARBA" id="ARBA00022679"/>
    </source>
</evidence>
<feature type="transmembrane region" description="Helical" evidence="8">
    <location>
        <begin position="236"/>
        <end position="253"/>
    </location>
</feature>
<dbReference type="GO" id="GO:0005886">
    <property type="term" value="C:plasma membrane"/>
    <property type="evidence" value="ECO:0007669"/>
    <property type="project" value="UniProtKB-SubCell"/>
</dbReference>
<dbReference type="OrthoDB" id="9767568at2"/>
<feature type="transmembrane region" description="Helical" evidence="8">
    <location>
        <begin position="136"/>
        <end position="162"/>
    </location>
</feature>
<dbReference type="RefSeq" id="WP_007365486.1">
    <property type="nucleotide sequence ID" value="NZ_ACLR01000170.1"/>
</dbReference>
<dbReference type="NCBIfam" id="TIGR00751">
    <property type="entry name" value="menA"/>
    <property type="match status" value="1"/>
</dbReference>
<gene>
    <name evidence="8 10" type="primary">menA</name>
    <name evidence="10" type="ORF">PORUE0001_0845</name>
</gene>
<evidence type="ECO:0000256" key="1">
    <source>
        <dbReference type="ARBA" id="ARBA00004141"/>
    </source>
</evidence>
<comment type="caution">
    <text evidence="10">The sequence shown here is derived from an EMBL/GenBank/DDBJ whole genome shotgun (WGS) entry which is preliminary data.</text>
</comment>
<feature type="transmembrane region" description="Helical" evidence="8">
    <location>
        <begin position="37"/>
        <end position="57"/>
    </location>
</feature>
<feature type="transmembrane region" description="Helical" evidence="8">
    <location>
        <begin position="273"/>
        <end position="292"/>
    </location>
</feature>
<evidence type="ECO:0000313" key="11">
    <source>
        <dbReference type="Proteomes" id="UP000003303"/>
    </source>
</evidence>
<dbReference type="eggNOG" id="COG1575">
    <property type="taxonomic scope" value="Bacteria"/>
</dbReference>
<keyword evidence="6 8" id="KW-1133">Transmembrane helix</keyword>
<dbReference type="GO" id="GO:0046428">
    <property type="term" value="F:1,4-dihydroxy-2-naphthoate polyprenyltransferase activity"/>
    <property type="evidence" value="ECO:0007669"/>
    <property type="project" value="UniProtKB-UniRule"/>
</dbReference>
<dbReference type="InterPro" id="IPR004657">
    <property type="entry name" value="MenA"/>
</dbReference>
<proteinExistence type="inferred from homology"/>
<name>C2MC68_9PORP</name>
<comment type="pathway">
    <text evidence="8">Quinol/quinone metabolism; menaquinone biosynthesis; menaquinol from 1,4-dihydroxy-2-naphthoate: step 1/2.</text>
</comment>
<dbReference type="Gene3D" id="1.10.357.140">
    <property type="entry name" value="UbiA prenyltransferase"/>
    <property type="match status" value="1"/>
</dbReference>
<keyword evidence="4 8" id="KW-0808">Transferase</keyword>
<organism evidence="10 11">
    <name type="scientific">Porphyromonas uenonis 60-3</name>
    <dbReference type="NCBI Taxonomy" id="596327"/>
    <lineage>
        <taxon>Bacteria</taxon>
        <taxon>Pseudomonadati</taxon>
        <taxon>Bacteroidota</taxon>
        <taxon>Bacteroidia</taxon>
        <taxon>Bacteroidales</taxon>
        <taxon>Porphyromonadaceae</taxon>
        <taxon>Porphyromonas</taxon>
    </lineage>
</organism>
<evidence type="ECO:0000256" key="6">
    <source>
        <dbReference type="ARBA" id="ARBA00022989"/>
    </source>
</evidence>
<feature type="transmembrane region" description="Helical" evidence="8">
    <location>
        <begin position="168"/>
        <end position="191"/>
    </location>
</feature>
<reference evidence="10 11" key="1">
    <citation type="submission" date="2009-04" db="EMBL/GenBank/DDBJ databases">
        <authorList>
            <person name="Sebastian Y."/>
            <person name="Madupu R."/>
            <person name="Durkin A.S."/>
            <person name="Torralba M."/>
            <person name="Methe B."/>
            <person name="Sutton G.G."/>
            <person name="Strausberg R.L."/>
            <person name="Nelson K.E."/>
        </authorList>
    </citation>
    <scope>NUCLEOTIDE SEQUENCE [LARGE SCALE GENOMIC DNA]</scope>
    <source>
        <strain evidence="10 11">60-3</strain>
    </source>
</reference>
<evidence type="ECO:0000256" key="5">
    <source>
        <dbReference type="ARBA" id="ARBA00022692"/>
    </source>
</evidence>
<dbReference type="AlphaFoldDB" id="C2MC68"/>
<dbReference type="GO" id="GO:0042371">
    <property type="term" value="P:vitamin K biosynthetic process"/>
    <property type="evidence" value="ECO:0007669"/>
    <property type="project" value="TreeGrafter"/>
</dbReference>
<evidence type="ECO:0000256" key="9">
    <source>
        <dbReference type="NCBIfam" id="TIGR00751"/>
    </source>
</evidence>
<evidence type="ECO:0000256" key="3">
    <source>
        <dbReference type="ARBA" id="ARBA00022475"/>
    </source>
</evidence>
<dbReference type="PANTHER" id="PTHR13929">
    <property type="entry name" value="1,4-DIHYDROXY-2-NAPHTHOATE OCTAPRENYLTRANSFERASE"/>
    <property type="match status" value="1"/>
</dbReference>
<comment type="similarity">
    <text evidence="8">Belongs to the MenA family. Type 1 subfamily.</text>
</comment>
<dbReference type="GO" id="GO:0009234">
    <property type="term" value="P:menaquinone biosynthetic process"/>
    <property type="evidence" value="ECO:0007669"/>
    <property type="project" value="UniProtKB-UniRule"/>
</dbReference>
<dbReference type="UniPathway" id="UPA00079">
    <property type="reaction ID" value="UER00168"/>
</dbReference>
<comment type="catalytic activity">
    <reaction evidence="8">
        <text>an all-trans-polyprenyl diphosphate + 1,4-dihydroxy-2-naphthoate + H(+) = a 2-demethylmenaquinol + CO2 + diphosphate</text>
        <dbReference type="Rhea" id="RHEA:26478"/>
        <dbReference type="Rhea" id="RHEA-COMP:9563"/>
        <dbReference type="Rhea" id="RHEA-COMP:9564"/>
        <dbReference type="ChEBI" id="CHEBI:11173"/>
        <dbReference type="ChEBI" id="CHEBI:15378"/>
        <dbReference type="ChEBI" id="CHEBI:16526"/>
        <dbReference type="ChEBI" id="CHEBI:33019"/>
        <dbReference type="ChEBI" id="CHEBI:55437"/>
        <dbReference type="ChEBI" id="CHEBI:58914"/>
        <dbReference type="EC" id="2.5.1.74"/>
    </reaction>
</comment>
<dbReference type="PANTHER" id="PTHR13929:SF0">
    <property type="entry name" value="UBIA PRENYLTRANSFERASE DOMAIN-CONTAINING PROTEIN 1"/>
    <property type="match status" value="1"/>
</dbReference>
<dbReference type="HAMAP" id="MF_01937">
    <property type="entry name" value="MenA_1"/>
    <property type="match status" value="1"/>
</dbReference>
<dbReference type="InterPro" id="IPR000537">
    <property type="entry name" value="UbiA_prenyltransferase"/>
</dbReference>
<keyword evidence="7 8" id="KW-0472">Membrane</keyword>
<evidence type="ECO:0000256" key="7">
    <source>
        <dbReference type="ARBA" id="ARBA00023136"/>
    </source>
</evidence>
<feature type="transmembrane region" description="Helical" evidence="8">
    <location>
        <begin position="12"/>
        <end position="31"/>
    </location>
</feature>
<comment type="subcellular location">
    <subcellularLocation>
        <location evidence="8">Cell membrane</location>
        <topology evidence="8">Multi-pass membrane protein</topology>
    </subcellularLocation>
    <subcellularLocation>
        <location evidence="1">Membrane</location>
        <topology evidence="1">Multi-pass membrane protein</topology>
    </subcellularLocation>
</comment>
<comment type="function">
    <text evidence="8">Conversion of 1,4-dihydroxy-2-naphthoate (DHNA) to demethylmenaquinone (DMK).</text>
</comment>
<feature type="transmembrane region" description="Helical" evidence="8">
    <location>
        <begin position="113"/>
        <end position="129"/>
    </location>
</feature>
<dbReference type="PIRSF" id="PIRSF005355">
    <property type="entry name" value="UBIAD1"/>
    <property type="match status" value="1"/>
</dbReference>
<sequence>MTLKQFISVSRPYSWPASLAPIAVAIALAWLQGDSNWLIGTLCLVVGLSAQSFSNCCNDYYDFKRGADGEERVGFSRPLASGQLRERDIIGVALFWGLIAAVSGVTLCLLTSPWLLLLGALIILFAWMYTGGPFPLAYLGLGDVAVMTFYGWVAVITTYYLLTGAVTTQSFLVATAMGAVAVNILVVNNYRDYEEDRKNNKRTSIVRLGQEFAPKFYLANILLAWLLSIVAFKGNIWGIVLLLPYLLYALSVYRQMIHVTGSQLNAVLRRTSLGVVLLAVVHIAAYLIDGLLL</sequence>
<keyword evidence="3 8" id="KW-1003">Cell membrane</keyword>